<evidence type="ECO:0000256" key="3">
    <source>
        <dbReference type="ARBA" id="ARBA00022478"/>
    </source>
</evidence>
<comment type="similarity">
    <text evidence="2">Belongs to the eukaryotic RPC34/RPC39 RNA polymerase subunit family.</text>
</comment>
<name>A0AAN9EXL4_CLITE</name>
<dbReference type="SUPFAM" id="SSF46785">
    <property type="entry name" value="Winged helix' DNA-binding domain"/>
    <property type="match status" value="1"/>
</dbReference>
<dbReference type="EMBL" id="JAYKXN010000008">
    <property type="protein sequence ID" value="KAK7263190.1"/>
    <property type="molecule type" value="Genomic_DNA"/>
</dbReference>
<gene>
    <name evidence="6" type="ORF">RJT34_30776</name>
</gene>
<evidence type="ECO:0000313" key="7">
    <source>
        <dbReference type="Proteomes" id="UP001359559"/>
    </source>
</evidence>
<dbReference type="FunFam" id="1.10.10.10:FF:000116">
    <property type="entry name" value="DNA-directed RNA polymerase III subunit RPC6"/>
    <property type="match status" value="1"/>
</dbReference>
<dbReference type="AlphaFoldDB" id="A0AAN9EXL4"/>
<dbReference type="Gene3D" id="1.10.10.10">
    <property type="entry name" value="Winged helix-like DNA-binding domain superfamily/Winged helix DNA-binding domain"/>
    <property type="match status" value="1"/>
</dbReference>
<dbReference type="PANTHER" id="PTHR12780">
    <property type="entry name" value="RNA POLYMERASE III DNA DIRECTED , 39KD SUBUNIT-RELATED"/>
    <property type="match status" value="1"/>
</dbReference>
<evidence type="ECO:0000313" key="6">
    <source>
        <dbReference type="EMBL" id="KAK7263190.1"/>
    </source>
</evidence>
<sequence>MSMSQGKRKREELASEVSASLSNEERMVYNIIRSKEGMGIWQGNIKKECNIPESLLKKSIKSLLTKALIKEVVNIHNKSKKLLMAVDFQPSKEITGGEWYSEGKLDTQFIQALSEVCCKIITRQKVATRDGILDWVKTVGSQVFPGGVSQSQVEQILEVLVLENKVQQVKSTGFGDFASVPVGNVCYRLVKKDSRGAGGADALKDTAMTSIPCGVCPRINLCTPDGIISPVTCEYYQKWLDF</sequence>
<dbReference type="Proteomes" id="UP001359559">
    <property type="component" value="Unassembled WGS sequence"/>
</dbReference>
<evidence type="ECO:0008006" key="8">
    <source>
        <dbReference type="Google" id="ProtNLM"/>
    </source>
</evidence>
<keyword evidence="3" id="KW-0240">DNA-directed RNA polymerase</keyword>
<evidence type="ECO:0000256" key="4">
    <source>
        <dbReference type="ARBA" id="ARBA00023163"/>
    </source>
</evidence>
<comment type="caution">
    <text evidence="6">The sequence shown here is derived from an EMBL/GenBank/DDBJ whole genome shotgun (WGS) entry which is preliminary data.</text>
</comment>
<dbReference type="InterPro" id="IPR016049">
    <property type="entry name" value="RNA_pol_Rpc34-like"/>
</dbReference>
<keyword evidence="7" id="KW-1185">Reference proteome</keyword>
<evidence type="ECO:0000256" key="5">
    <source>
        <dbReference type="ARBA" id="ARBA00023242"/>
    </source>
</evidence>
<keyword evidence="5" id="KW-0539">Nucleus</keyword>
<dbReference type="Pfam" id="PF05158">
    <property type="entry name" value="RNA_pol_Rpc34"/>
    <property type="match status" value="1"/>
</dbReference>
<accession>A0AAN9EXL4</accession>
<reference evidence="6 7" key="1">
    <citation type="submission" date="2024-01" db="EMBL/GenBank/DDBJ databases">
        <title>The genomes of 5 underutilized Papilionoideae crops provide insights into root nodulation and disease resistance.</title>
        <authorList>
            <person name="Yuan L."/>
        </authorList>
    </citation>
    <scope>NUCLEOTIDE SEQUENCE [LARGE SCALE GENOMIC DNA]</scope>
    <source>
        <strain evidence="6">LY-2023</strain>
        <tissue evidence="6">Leaf</tissue>
    </source>
</reference>
<dbReference type="GO" id="GO:0006383">
    <property type="term" value="P:transcription by RNA polymerase III"/>
    <property type="evidence" value="ECO:0007669"/>
    <property type="project" value="InterPro"/>
</dbReference>
<protein>
    <recommendedName>
        <fullName evidence="8">DNA-directed RNA polymerase III subunit RPC6</fullName>
    </recommendedName>
</protein>
<evidence type="ECO:0000256" key="2">
    <source>
        <dbReference type="ARBA" id="ARBA00011038"/>
    </source>
</evidence>
<dbReference type="GO" id="GO:0005654">
    <property type="term" value="C:nucleoplasm"/>
    <property type="evidence" value="ECO:0007669"/>
    <property type="project" value="UniProtKB-ARBA"/>
</dbReference>
<keyword evidence="4" id="KW-0804">Transcription</keyword>
<proteinExistence type="inferred from homology"/>
<evidence type="ECO:0000256" key="1">
    <source>
        <dbReference type="ARBA" id="ARBA00004123"/>
    </source>
</evidence>
<dbReference type="InterPro" id="IPR007832">
    <property type="entry name" value="RNA_pol_Rpc34"/>
</dbReference>
<dbReference type="GO" id="GO:0005666">
    <property type="term" value="C:RNA polymerase III complex"/>
    <property type="evidence" value="ECO:0007669"/>
    <property type="project" value="InterPro"/>
</dbReference>
<dbReference type="InterPro" id="IPR036388">
    <property type="entry name" value="WH-like_DNA-bd_sf"/>
</dbReference>
<comment type="subcellular location">
    <subcellularLocation>
        <location evidence="1">Nucleus</location>
    </subcellularLocation>
</comment>
<dbReference type="InterPro" id="IPR036390">
    <property type="entry name" value="WH_DNA-bd_sf"/>
</dbReference>
<dbReference type="GO" id="GO:0005737">
    <property type="term" value="C:cytoplasm"/>
    <property type="evidence" value="ECO:0007669"/>
    <property type="project" value="UniProtKB-ARBA"/>
</dbReference>
<organism evidence="6 7">
    <name type="scientific">Clitoria ternatea</name>
    <name type="common">Butterfly pea</name>
    <dbReference type="NCBI Taxonomy" id="43366"/>
    <lineage>
        <taxon>Eukaryota</taxon>
        <taxon>Viridiplantae</taxon>
        <taxon>Streptophyta</taxon>
        <taxon>Embryophyta</taxon>
        <taxon>Tracheophyta</taxon>
        <taxon>Spermatophyta</taxon>
        <taxon>Magnoliopsida</taxon>
        <taxon>eudicotyledons</taxon>
        <taxon>Gunneridae</taxon>
        <taxon>Pentapetalae</taxon>
        <taxon>rosids</taxon>
        <taxon>fabids</taxon>
        <taxon>Fabales</taxon>
        <taxon>Fabaceae</taxon>
        <taxon>Papilionoideae</taxon>
        <taxon>50 kb inversion clade</taxon>
        <taxon>NPAAA clade</taxon>
        <taxon>indigoferoid/millettioid clade</taxon>
        <taxon>Phaseoleae</taxon>
        <taxon>Clitoria</taxon>
    </lineage>
</organism>